<evidence type="ECO:0000256" key="4">
    <source>
        <dbReference type="ARBA" id="ARBA00022989"/>
    </source>
</evidence>
<comment type="caution">
    <text evidence="13">The sequence shown here is derived from an EMBL/GenBank/DDBJ whole genome shotgun (WGS) entry which is preliminary data.</text>
</comment>
<evidence type="ECO:0000256" key="11">
    <source>
        <dbReference type="SAM" id="Phobius"/>
    </source>
</evidence>
<reference evidence="14" key="1">
    <citation type="submission" date="2017-01" db="EMBL/GenBank/DDBJ databases">
        <title>Comparative genomics of anhydrobiosis in the tardigrade Hypsibius dujardini.</title>
        <authorList>
            <person name="Yoshida Y."/>
            <person name="Koutsovoulos G."/>
            <person name="Laetsch D."/>
            <person name="Stevens L."/>
            <person name="Kumar S."/>
            <person name="Horikawa D."/>
            <person name="Ishino K."/>
            <person name="Komine S."/>
            <person name="Tomita M."/>
            <person name="Blaxter M."/>
            <person name="Arakawa K."/>
        </authorList>
    </citation>
    <scope>NUCLEOTIDE SEQUENCE [LARGE SCALE GENOMIC DNA]</scope>
    <source>
        <strain evidence="14">Z151</strain>
    </source>
</reference>
<dbReference type="GO" id="GO:0004930">
    <property type="term" value="F:G protein-coupled receptor activity"/>
    <property type="evidence" value="ECO:0007669"/>
    <property type="project" value="UniProtKB-KW"/>
</dbReference>
<keyword evidence="14" id="KW-1185">Reference proteome</keyword>
<evidence type="ECO:0000256" key="6">
    <source>
        <dbReference type="ARBA" id="ARBA00023136"/>
    </source>
</evidence>
<organism evidence="13 14">
    <name type="scientific">Hypsibius exemplaris</name>
    <name type="common">Freshwater tardigrade</name>
    <dbReference type="NCBI Taxonomy" id="2072580"/>
    <lineage>
        <taxon>Eukaryota</taxon>
        <taxon>Metazoa</taxon>
        <taxon>Ecdysozoa</taxon>
        <taxon>Tardigrada</taxon>
        <taxon>Eutardigrada</taxon>
        <taxon>Parachela</taxon>
        <taxon>Hypsibioidea</taxon>
        <taxon>Hypsibiidae</taxon>
        <taxon>Hypsibius</taxon>
    </lineage>
</organism>
<feature type="domain" description="G-protein coupled receptors family 1 profile" evidence="12">
    <location>
        <begin position="1"/>
        <end position="102"/>
    </location>
</feature>
<keyword evidence="5" id="KW-0297">G-protein coupled receptor</keyword>
<keyword evidence="6 11" id="KW-0472">Membrane</keyword>
<feature type="transmembrane region" description="Helical" evidence="11">
    <location>
        <begin position="309"/>
        <end position="332"/>
    </location>
</feature>
<proteinExistence type="predicted"/>
<feature type="transmembrane region" description="Helical" evidence="11">
    <location>
        <begin position="46"/>
        <end position="66"/>
    </location>
</feature>
<evidence type="ECO:0000256" key="10">
    <source>
        <dbReference type="SAM" id="MobiDB-lite"/>
    </source>
</evidence>
<evidence type="ECO:0000256" key="8">
    <source>
        <dbReference type="ARBA" id="ARBA00023180"/>
    </source>
</evidence>
<dbReference type="GO" id="GO:0005886">
    <property type="term" value="C:plasma membrane"/>
    <property type="evidence" value="ECO:0007669"/>
    <property type="project" value="UniProtKB-SubCell"/>
</dbReference>
<keyword evidence="7" id="KW-0675">Receptor</keyword>
<evidence type="ECO:0000313" key="14">
    <source>
        <dbReference type="Proteomes" id="UP000192578"/>
    </source>
</evidence>
<accession>A0A1W0X6F8</accession>
<evidence type="ECO:0000313" key="13">
    <source>
        <dbReference type="EMBL" id="OQV22911.1"/>
    </source>
</evidence>
<feature type="region of interest" description="Disordered" evidence="10">
    <location>
        <begin position="368"/>
        <end position="429"/>
    </location>
</feature>
<dbReference type="AlphaFoldDB" id="A0A1W0X6F8"/>
<name>A0A1W0X6F8_HYPEX</name>
<dbReference type="Gene3D" id="1.20.1070.10">
    <property type="entry name" value="Rhodopsin 7-helix transmembrane proteins"/>
    <property type="match status" value="1"/>
</dbReference>
<protein>
    <recommendedName>
        <fullName evidence="12">G-protein coupled receptors family 1 profile domain-containing protein</fullName>
    </recommendedName>
</protein>
<evidence type="ECO:0000256" key="3">
    <source>
        <dbReference type="ARBA" id="ARBA00022692"/>
    </source>
</evidence>
<evidence type="ECO:0000256" key="7">
    <source>
        <dbReference type="ARBA" id="ARBA00023170"/>
    </source>
</evidence>
<dbReference type="Proteomes" id="UP000192578">
    <property type="component" value="Unassembled WGS sequence"/>
</dbReference>
<evidence type="ECO:0000256" key="9">
    <source>
        <dbReference type="ARBA" id="ARBA00023224"/>
    </source>
</evidence>
<comment type="subcellular location">
    <subcellularLocation>
        <location evidence="1">Cell membrane</location>
        <topology evidence="1">Multi-pass membrane protein</topology>
    </subcellularLocation>
</comment>
<keyword evidence="3 11" id="KW-0812">Transmembrane</keyword>
<evidence type="ECO:0000256" key="2">
    <source>
        <dbReference type="ARBA" id="ARBA00022475"/>
    </source>
</evidence>
<keyword evidence="2" id="KW-1003">Cell membrane</keyword>
<evidence type="ECO:0000256" key="5">
    <source>
        <dbReference type="ARBA" id="ARBA00023040"/>
    </source>
</evidence>
<evidence type="ECO:0000256" key="1">
    <source>
        <dbReference type="ARBA" id="ARBA00004651"/>
    </source>
</evidence>
<dbReference type="InterPro" id="IPR017452">
    <property type="entry name" value="GPCR_Rhodpsn_7TM"/>
</dbReference>
<dbReference type="PANTHER" id="PTHR24246:SF27">
    <property type="entry name" value="ADENOSINE RECEPTOR, ISOFORM A"/>
    <property type="match status" value="1"/>
</dbReference>
<keyword evidence="9" id="KW-0807">Transducer</keyword>
<dbReference type="EMBL" id="MTYJ01000015">
    <property type="protein sequence ID" value="OQV22911.1"/>
    <property type="molecule type" value="Genomic_DNA"/>
</dbReference>
<keyword evidence="8" id="KW-0325">Glycoprotein</keyword>
<dbReference type="SUPFAM" id="SSF81321">
    <property type="entry name" value="Family A G protein-coupled receptor-like"/>
    <property type="match status" value="1"/>
</dbReference>
<feature type="compositionally biased region" description="Basic and acidic residues" evidence="10">
    <location>
        <begin position="375"/>
        <end position="386"/>
    </location>
</feature>
<gene>
    <name evidence="13" type="ORF">BV898_03337</name>
</gene>
<sequence>MDTDHPNDAVLSLYCHSNEDAPRHPGKNGQWTRKRTRHRKLQERQAFLVLSLLLLAVFIFWSPWLVYSVQHLWFGWKEEYDRLRSASYWIAYAMSGLNPFLFNAVSGDMRKTLARILPEKLLILLAERALPGKLTSSQSAELNNNVVFRGMSTPVSTEAGFGSRIVDKIKKEAPVQLLPAFVRFATVGGLKVSVKNQEDLSSFTNYSGCISNVRIEVPDRLSVQALEPLKTGVRKETIQGTLYHFTGPDVEESQCAAPPLPTMLTPGLADTEPMETDIKFPYWDSTAAVAQEYSAGTPKPGPESSPRHTGIIVGVLCGIFLLAILIGLLIYVRRLKRNKKNNYSPDQLGQEPTAHDALLMRHDPVADPEAAPLSQREKTRQSKEPFGRPVTSYIDEHIIPPPNNTRVQELEKHLEGSNGSSVNQDEKYA</sequence>
<evidence type="ECO:0000259" key="12">
    <source>
        <dbReference type="PROSITE" id="PS50262"/>
    </source>
</evidence>
<keyword evidence="4 11" id="KW-1133">Transmembrane helix</keyword>
<dbReference type="PROSITE" id="PS50262">
    <property type="entry name" value="G_PROTEIN_RECEP_F1_2"/>
    <property type="match status" value="1"/>
</dbReference>
<dbReference type="PANTHER" id="PTHR24246">
    <property type="entry name" value="OLFACTORY RECEPTOR AND ADENOSINE RECEPTOR"/>
    <property type="match status" value="1"/>
</dbReference>